<evidence type="ECO:0000313" key="3">
    <source>
        <dbReference type="Proteomes" id="UP000182248"/>
    </source>
</evidence>
<accession>A0A1K1QFG9</accession>
<dbReference type="InterPro" id="IPR038081">
    <property type="entry name" value="CalX-like_sf"/>
</dbReference>
<dbReference type="PROSITE" id="PS51257">
    <property type="entry name" value="PROKAR_LIPOPROTEIN"/>
    <property type="match status" value="1"/>
</dbReference>
<organism evidence="2 3">
    <name type="scientific">Sinomicrobium oceani</name>
    <dbReference type="NCBI Taxonomy" id="1150368"/>
    <lineage>
        <taxon>Bacteria</taxon>
        <taxon>Pseudomonadati</taxon>
        <taxon>Bacteroidota</taxon>
        <taxon>Flavobacteriia</taxon>
        <taxon>Flavobacteriales</taxon>
        <taxon>Flavobacteriaceae</taxon>
        <taxon>Sinomicrobium</taxon>
    </lineage>
</organism>
<dbReference type="Gene3D" id="2.60.40.2030">
    <property type="match status" value="1"/>
</dbReference>
<proteinExistence type="predicted"/>
<dbReference type="Gene3D" id="3.80.10.10">
    <property type="entry name" value="Ribonuclease Inhibitor"/>
    <property type="match status" value="1"/>
</dbReference>
<name>A0A1K1QFG9_9FLAO</name>
<dbReference type="OrthoDB" id="1522982at2"/>
<dbReference type="SUPFAM" id="SSF74853">
    <property type="entry name" value="Lamin A/C globular tail domain"/>
    <property type="match status" value="1"/>
</dbReference>
<gene>
    <name evidence="2" type="ORF">SAMN02927921_02501</name>
</gene>
<dbReference type="SUPFAM" id="SSF52058">
    <property type="entry name" value="L domain-like"/>
    <property type="match status" value="1"/>
</dbReference>
<dbReference type="InterPro" id="IPR032675">
    <property type="entry name" value="LRR_dom_sf"/>
</dbReference>
<dbReference type="InterPro" id="IPR001322">
    <property type="entry name" value="Lamin_tail_dom"/>
</dbReference>
<dbReference type="STRING" id="1150368.SAMN02927921_02501"/>
<dbReference type="AlphaFoldDB" id="A0A1K1QFG9"/>
<dbReference type="InterPro" id="IPR036415">
    <property type="entry name" value="Lamin_tail_dom_sf"/>
</dbReference>
<dbReference type="EMBL" id="FPJE01000013">
    <property type="protein sequence ID" value="SFW58647.1"/>
    <property type="molecule type" value="Genomic_DNA"/>
</dbReference>
<dbReference type="PROSITE" id="PS51841">
    <property type="entry name" value="LTD"/>
    <property type="match status" value="1"/>
</dbReference>
<dbReference type="Pfam" id="PF00932">
    <property type="entry name" value="LTD"/>
    <property type="match status" value="1"/>
</dbReference>
<evidence type="ECO:0000259" key="1">
    <source>
        <dbReference type="PROSITE" id="PS51841"/>
    </source>
</evidence>
<feature type="domain" description="LTD" evidence="1">
    <location>
        <begin position="365"/>
        <end position="508"/>
    </location>
</feature>
<keyword evidence="3" id="KW-1185">Reference proteome</keyword>
<dbReference type="RefSeq" id="WP_139276182.1">
    <property type="nucleotide sequence ID" value="NZ_FPJE01000013.1"/>
</dbReference>
<reference evidence="2 3" key="1">
    <citation type="submission" date="2016-11" db="EMBL/GenBank/DDBJ databases">
        <authorList>
            <person name="Jaros S."/>
            <person name="Januszkiewicz K."/>
            <person name="Wedrychowicz H."/>
        </authorList>
    </citation>
    <scope>NUCLEOTIDE SEQUENCE [LARGE SCALE GENOMIC DNA]</scope>
    <source>
        <strain evidence="2 3">CGMCC 1.12145</strain>
    </source>
</reference>
<sequence>MKTSTPFLYVLGITILLLSAVSCKTDDVEEGSVVIPSEPVLIPDAAFGEYMLYNGTPGVYEQTEDNEVKYYLDPREVASVSELLLSKTGSNIEALQNAGLATAELKISDLTGLEYFIGLQHLVLTSNTVRNIDVSALIALEQLEINFNLIGQLDLSGNPRLTMLRYRASGNATESEVLTELDLSSNTQLRHLFLPNHQFINIDLSNNLQIDELLDLSDNPGPDGDPETGDIIIPAAIYNQLEEANRSGVISDAQAETTVILSADPASFSENEGSSTITATLNKITDNDVTISLSFSGSATLDEDYAVENTTLVIPAGETKVSTVITAIQDTDEEGNETIEITVSDVSNAVIGMASPLVLTIEDDDKSVPLVLNEILYDPSNSGLDGDANGDGVYAQNEDEFIELYNNSEEPLDVSGFKVYDSEALENDSPRHLIPEGTVIPAHGVLVIFGGGTPTGTFGGAIVQTSTTGDLNLNNAADVLTVTDTNGKVIITFDIEPLSNNPNESYTRNPDITGDFTRHSDVNGLLFSPGTKTDGSSFNP</sequence>
<dbReference type="Gene3D" id="2.60.40.1260">
    <property type="entry name" value="Lamin Tail domain"/>
    <property type="match status" value="1"/>
</dbReference>
<protein>
    <submittedName>
        <fullName evidence="2">Calx-beta domain-containing protein</fullName>
    </submittedName>
</protein>
<evidence type="ECO:0000313" key="2">
    <source>
        <dbReference type="EMBL" id="SFW58647.1"/>
    </source>
</evidence>
<dbReference type="SUPFAM" id="SSF141072">
    <property type="entry name" value="CalX-like"/>
    <property type="match status" value="1"/>
</dbReference>
<dbReference type="Proteomes" id="UP000182248">
    <property type="component" value="Unassembled WGS sequence"/>
</dbReference>